<evidence type="ECO:0000313" key="2">
    <source>
        <dbReference type="Proteomes" id="UP001375743"/>
    </source>
</evidence>
<dbReference type="EMBL" id="JBBLZC010000008">
    <property type="protein sequence ID" value="MEK0083389.1"/>
    <property type="molecule type" value="Genomic_DNA"/>
</dbReference>
<dbReference type="RefSeq" id="WP_418159241.1">
    <property type="nucleotide sequence ID" value="NZ_JBBLZC010000008.1"/>
</dbReference>
<reference evidence="1 2" key="1">
    <citation type="submission" date="2024-01" db="EMBL/GenBank/DDBJ databases">
        <title>Multi-omics insights into the function and evolution of sodium benzoate biodegradation pathways in Benzoatithermus flavus gen. nov., sp. nov. from hot spring.</title>
        <authorList>
            <person name="Hu C.-J."/>
            <person name="Li W.-J."/>
        </authorList>
    </citation>
    <scope>NUCLEOTIDE SEQUENCE [LARGE SCALE GENOMIC DNA]</scope>
    <source>
        <strain evidence="1 2">SYSU G07066</strain>
    </source>
</reference>
<keyword evidence="2" id="KW-1185">Reference proteome</keyword>
<organism evidence="1 2">
    <name type="scientific">Benzoatithermus flavus</name>
    <dbReference type="NCBI Taxonomy" id="3108223"/>
    <lineage>
        <taxon>Bacteria</taxon>
        <taxon>Pseudomonadati</taxon>
        <taxon>Pseudomonadota</taxon>
        <taxon>Alphaproteobacteria</taxon>
        <taxon>Geminicoccales</taxon>
        <taxon>Geminicoccaceae</taxon>
        <taxon>Benzoatithermus</taxon>
    </lineage>
</organism>
<sequence>MPLPEPVPREPVHSREIQCRGYRRADGLWDIEGRLVDTKAYPFTNAFRGEIPSGEPLHAMWLRLTVDDELVVRDVVAVTDAGPYAVCPAITPAFATLKGVRIGPGWRREVLGRLGGVKGCTHLVELLWPLATAAYQTVYPILARERPAVAQDRPPVHLDSCHALARDGDVVRRHHPRWYNGPLREEDGSAGGG</sequence>
<dbReference type="Pfam" id="PF11136">
    <property type="entry name" value="DUF2889"/>
    <property type="match status" value="1"/>
</dbReference>
<accession>A0ABU8XR47</accession>
<dbReference type="InterPro" id="IPR021312">
    <property type="entry name" value="DUF2889"/>
</dbReference>
<name>A0ABU8XR47_9PROT</name>
<proteinExistence type="predicted"/>
<protein>
    <submittedName>
        <fullName evidence="1">DUF2889 domain-containing protein</fullName>
    </submittedName>
</protein>
<dbReference type="Proteomes" id="UP001375743">
    <property type="component" value="Unassembled WGS sequence"/>
</dbReference>
<comment type="caution">
    <text evidence="1">The sequence shown here is derived from an EMBL/GenBank/DDBJ whole genome shotgun (WGS) entry which is preliminary data.</text>
</comment>
<evidence type="ECO:0000313" key="1">
    <source>
        <dbReference type="EMBL" id="MEK0083389.1"/>
    </source>
</evidence>
<gene>
    <name evidence="1" type="ORF">U1T56_09520</name>
</gene>